<name>A0A8J9Z2L3_BRALA</name>
<accession>A0A8J9Z2L3</accession>
<sequence length="136" mass="15184">MSKAFDKVDHGILLKHLETRGIPIRMFTWIHSSLSCRKKRVAANGQFSSWKDVTSGVLQGGVLSPYLLLVYMSSRTTKHATTTNIGYAVDIGLSRWIPCITAESDNTMQEEATHLNSWATQNSLVMNGDKSDELRI</sequence>
<gene>
    <name evidence="2" type="primary">Hypp7613</name>
    <name evidence="2" type="ORF">BLAG_LOCUS8133</name>
</gene>
<reference evidence="2" key="1">
    <citation type="submission" date="2022-01" db="EMBL/GenBank/DDBJ databases">
        <authorList>
            <person name="Braso-Vives M."/>
        </authorList>
    </citation>
    <scope>NUCLEOTIDE SEQUENCE</scope>
</reference>
<dbReference type="Proteomes" id="UP000838412">
    <property type="component" value="Chromosome 15"/>
</dbReference>
<dbReference type="OrthoDB" id="426210at2759"/>
<evidence type="ECO:0000313" key="2">
    <source>
        <dbReference type="EMBL" id="CAH1245956.1"/>
    </source>
</evidence>
<evidence type="ECO:0000313" key="3">
    <source>
        <dbReference type="Proteomes" id="UP000838412"/>
    </source>
</evidence>
<protein>
    <submittedName>
        <fullName evidence="2">Hypp7613 protein</fullName>
    </submittedName>
</protein>
<dbReference type="InterPro" id="IPR000477">
    <property type="entry name" value="RT_dom"/>
</dbReference>
<keyword evidence="3" id="KW-1185">Reference proteome</keyword>
<proteinExistence type="predicted"/>
<dbReference type="PANTHER" id="PTHR33332">
    <property type="entry name" value="REVERSE TRANSCRIPTASE DOMAIN-CONTAINING PROTEIN"/>
    <property type="match status" value="1"/>
</dbReference>
<dbReference type="AlphaFoldDB" id="A0A8J9Z2L3"/>
<dbReference type="Pfam" id="PF00078">
    <property type="entry name" value="RVT_1"/>
    <property type="match status" value="1"/>
</dbReference>
<feature type="domain" description="Reverse transcriptase" evidence="1">
    <location>
        <begin position="2"/>
        <end position="132"/>
    </location>
</feature>
<evidence type="ECO:0000259" key="1">
    <source>
        <dbReference type="Pfam" id="PF00078"/>
    </source>
</evidence>
<dbReference type="EMBL" id="OV696700">
    <property type="protein sequence ID" value="CAH1245956.1"/>
    <property type="molecule type" value="Genomic_DNA"/>
</dbReference>
<organism evidence="2 3">
    <name type="scientific">Branchiostoma lanceolatum</name>
    <name type="common">Common lancelet</name>
    <name type="synonym">Amphioxus lanceolatum</name>
    <dbReference type="NCBI Taxonomy" id="7740"/>
    <lineage>
        <taxon>Eukaryota</taxon>
        <taxon>Metazoa</taxon>
        <taxon>Chordata</taxon>
        <taxon>Cephalochordata</taxon>
        <taxon>Leptocardii</taxon>
        <taxon>Amphioxiformes</taxon>
        <taxon>Branchiostomatidae</taxon>
        <taxon>Branchiostoma</taxon>
    </lineage>
</organism>